<organism evidence="2 3">
    <name type="scientific">Ekhidna lutea</name>
    <dbReference type="NCBI Taxonomy" id="447679"/>
    <lineage>
        <taxon>Bacteria</taxon>
        <taxon>Pseudomonadati</taxon>
        <taxon>Bacteroidota</taxon>
        <taxon>Cytophagia</taxon>
        <taxon>Cytophagales</taxon>
        <taxon>Reichenbachiellaceae</taxon>
        <taxon>Ekhidna</taxon>
    </lineage>
</organism>
<feature type="transmembrane region" description="Helical" evidence="1">
    <location>
        <begin position="12"/>
        <end position="29"/>
    </location>
</feature>
<sequence length="155" mass="18510">MHVRFEDHYFSAGLRYTFLIILSPPIVYVTFWHQFYILAGILSIVVFGLLTTKYVTTIDKKNNKIHDQFHVFFIRTGRTIGYRQLQYIQISKERHTYNANQRSRDRTADFALYTGTLMYDENESLEITTKSEFSWFGSEMNRLAEELQIPIQRNY</sequence>
<dbReference type="OrthoDB" id="9915948at2"/>
<evidence type="ECO:0000313" key="2">
    <source>
        <dbReference type="EMBL" id="SNS99156.1"/>
    </source>
</evidence>
<feature type="transmembrane region" description="Helical" evidence="1">
    <location>
        <begin position="35"/>
        <end position="55"/>
    </location>
</feature>
<keyword evidence="1" id="KW-0472">Membrane</keyword>
<proteinExistence type="predicted"/>
<evidence type="ECO:0000313" key="3">
    <source>
        <dbReference type="Proteomes" id="UP000198393"/>
    </source>
</evidence>
<reference evidence="2 3" key="1">
    <citation type="submission" date="2017-06" db="EMBL/GenBank/DDBJ databases">
        <authorList>
            <person name="Kim H.J."/>
            <person name="Triplett B.A."/>
        </authorList>
    </citation>
    <scope>NUCLEOTIDE SEQUENCE [LARGE SCALE GENOMIC DNA]</scope>
    <source>
        <strain evidence="2 3">DSM 19307</strain>
    </source>
</reference>
<dbReference type="RefSeq" id="WP_089356642.1">
    <property type="nucleotide sequence ID" value="NZ_FZPD01000003.1"/>
</dbReference>
<name>A0A239IZE7_EKHLU</name>
<protein>
    <submittedName>
        <fullName evidence="2">Uncharacterized protein</fullName>
    </submittedName>
</protein>
<keyword evidence="1" id="KW-1133">Transmembrane helix</keyword>
<dbReference type="AlphaFoldDB" id="A0A239IZE7"/>
<keyword evidence="3" id="KW-1185">Reference proteome</keyword>
<accession>A0A239IZE7</accession>
<keyword evidence="1" id="KW-0812">Transmembrane</keyword>
<dbReference type="Proteomes" id="UP000198393">
    <property type="component" value="Unassembled WGS sequence"/>
</dbReference>
<dbReference type="EMBL" id="FZPD01000003">
    <property type="protein sequence ID" value="SNS99156.1"/>
    <property type="molecule type" value="Genomic_DNA"/>
</dbReference>
<gene>
    <name evidence="2" type="ORF">SAMN05421640_1919</name>
</gene>
<evidence type="ECO:0000256" key="1">
    <source>
        <dbReference type="SAM" id="Phobius"/>
    </source>
</evidence>